<evidence type="ECO:0000256" key="4">
    <source>
        <dbReference type="ARBA" id="ARBA00022777"/>
    </source>
</evidence>
<gene>
    <name evidence="8" type="ORF">SAMN05660976_05813</name>
</gene>
<evidence type="ECO:0000256" key="2">
    <source>
        <dbReference type="ARBA" id="ARBA00022679"/>
    </source>
</evidence>
<dbReference type="InterPro" id="IPR011009">
    <property type="entry name" value="Kinase-like_dom_sf"/>
</dbReference>
<dbReference type="InterPro" id="IPR000719">
    <property type="entry name" value="Prot_kinase_dom"/>
</dbReference>
<dbReference type="PANTHER" id="PTHR43671">
    <property type="entry name" value="SERINE/THREONINE-PROTEIN KINASE NEK"/>
    <property type="match status" value="1"/>
</dbReference>
<dbReference type="Gene3D" id="1.10.510.10">
    <property type="entry name" value="Transferase(Phosphotransferase) domain 1"/>
    <property type="match status" value="1"/>
</dbReference>
<reference evidence="8 9" key="1">
    <citation type="submission" date="2016-10" db="EMBL/GenBank/DDBJ databases">
        <authorList>
            <person name="de Groot N.N."/>
        </authorList>
    </citation>
    <scope>NUCLEOTIDE SEQUENCE [LARGE SCALE GENOMIC DNA]</scope>
    <source>
        <strain evidence="8 9">DSM 43357</strain>
    </source>
</reference>
<dbReference type="PROSITE" id="PS50011">
    <property type="entry name" value="PROTEIN_KINASE_DOM"/>
    <property type="match status" value="1"/>
</dbReference>
<dbReference type="STRING" id="46177.SAMN05660976_05813"/>
<feature type="domain" description="Protein kinase" evidence="7">
    <location>
        <begin position="14"/>
        <end position="244"/>
    </location>
</feature>
<dbReference type="RefSeq" id="WP_236715191.1">
    <property type="nucleotide sequence ID" value="NZ_BBZG01000007.1"/>
</dbReference>
<evidence type="ECO:0000256" key="3">
    <source>
        <dbReference type="ARBA" id="ARBA00022741"/>
    </source>
</evidence>
<evidence type="ECO:0000313" key="9">
    <source>
        <dbReference type="Proteomes" id="UP000198953"/>
    </source>
</evidence>
<keyword evidence="8" id="KW-0723">Serine/threonine-protein kinase</keyword>
<dbReference type="SUPFAM" id="SSF56112">
    <property type="entry name" value="Protein kinase-like (PK-like)"/>
    <property type="match status" value="1"/>
</dbReference>
<protein>
    <recommendedName>
        <fullName evidence="1">non-specific serine/threonine protein kinase</fullName>
        <ecNumber evidence="1">2.7.11.1</ecNumber>
    </recommendedName>
</protein>
<organism evidence="8 9">
    <name type="scientific">Nonomuraea pusilla</name>
    <dbReference type="NCBI Taxonomy" id="46177"/>
    <lineage>
        <taxon>Bacteria</taxon>
        <taxon>Bacillati</taxon>
        <taxon>Actinomycetota</taxon>
        <taxon>Actinomycetes</taxon>
        <taxon>Streptosporangiales</taxon>
        <taxon>Streptosporangiaceae</taxon>
        <taxon>Nonomuraea</taxon>
    </lineage>
</organism>
<evidence type="ECO:0000259" key="7">
    <source>
        <dbReference type="PROSITE" id="PS50011"/>
    </source>
</evidence>
<dbReference type="EMBL" id="FOBF01000016">
    <property type="protein sequence ID" value="SEM69289.1"/>
    <property type="molecule type" value="Genomic_DNA"/>
</dbReference>
<dbReference type="GO" id="GO:0005524">
    <property type="term" value="F:ATP binding"/>
    <property type="evidence" value="ECO:0007669"/>
    <property type="project" value="UniProtKB-KW"/>
</dbReference>
<keyword evidence="5" id="KW-0067">ATP-binding</keyword>
<keyword evidence="4 8" id="KW-0418">Kinase</keyword>
<keyword evidence="2" id="KW-0808">Transferase</keyword>
<evidence type="ECO:0000256" key="5">
    <source>
        <dbReference type="ARBA" id="ARBA00022840"/>
    </source>
</evidence>
<sequence length="349" mass="36389">MRLVPGDPERLGGYWLAGRLGASWRSVVYDAYDDDGRRFAVKVPRAEVGRRLDRVSCPHVAAVVEVGVDAGLPYVVSEFVDGPDLRQAVSRHGPYAGDDLIALAGALARALRALHAAGVAHGELKPESVLLAADGPKVIDVGVASGGPVGCTRTYLAPEVFTGCEAGTAADVFAWGAVVLFAATGRDPFTGASMGALMHRLLTADPDLGALPAPLRDLVGRALAKDSAARPTADELPVETAGELRPPEGLRGPRSLGEVAEEAYAALGPGEREEVPGLLLRLLDGDGPYAAALAPLMDAGLLVRRSVRVPPRETGVGKLVAVADDRVTPASAALYRAWPRLRAWMATGP</sequence>
<dbReference type="PANTHER" id="PTHR43671:SF13">
    <property type="entry name" value="SERINE_THREONINE-PROTEIN KINASE NEK2"/>
    <property type="match status" value="1"/>
</dbReference>
<dbReference type="GO" id="GO:0004674">
    <property type="term" value="F:protein serine/threonine kinase activity"/>
    <property type="evidence" value="ECO:0007669"/>
    <property type="project" value="UniProtKB-KW"/>
</dbReference>
<keyword evidence="9" id="KW-1185">Reference proteome</keyword>
<name>A0A1H8AHK4_9ACTN</name>
<evidence type="ECO:0000256" key="1">
    <source>
        <dbReference type="ARBA" id="ARBA00012513"/>
    </source>
</evidence>
<dbReference type="InterPro" id="IPR050660">
    <property type="entry name" value="NEK_Ser/Thr_kinase"/>
</dbReference>
<accession>A0A1H8AHK4</accession>
<dbReference type="Proteomes" id="UP000198953">
    <property type="component" value="Unassembled WGS sequence"/>
</dbReference>
<keyword evidence="3" id="KW-0547">Nucleotide-binding</keyword>
<evidence type="ECO:0000313" key="8">
    <source>
        <dbReference type="EMBL" id="SEM69289.1"/>
    </source>
</evidence>
<dbReference type="AlphaFoldDB" id="A0A1H8AHK4"/>
<evidence type="ECO:0000256" key="6">
    <source>
        <dbReference type="SAM" id="MobiDB-lite"/>
    </source>
</evidence>
<dbReference type="Pfam" id="PF00069">
    <property type="entry name" value="Pkinase"/>
    <property type="match status" value="1"/>
</dbReference>
<proteinExistence type="predicted"/>
<feature type="region of interest" description="Disordered" evidence="6">
    <location>
        <begin position="229"/>
        <end position="253"/>
    </location>
</feature>
<dbReference type="EC" id="2.7.11.1" evidence="1"/>